<protein>
    <submittedName>
        <fullName evidence="6">TraR/DksA family transcriptional regulator</fullName>
    </submittedName>
</protein>
<dbReference type="PANTHER" id="PTHR33823">
    <property type="entry name" value="RNA POLYMERASE-BINDING TRANSCRIPTION FACTOR DKSA-RELATED"/>
    <property type="match status" value="1"/>
</dbReference>
<feature type="zinc finger region" description="dksA C4-type" evidence="4">
    <location>
        <begin position="82"/>
        <end position="106"/>
    </location>
</feature>
<evidence type="ECO:0000313" key="6">
    <source>
        <dbReference type="EMBL" id="TDW76595.1"/>
    </source>
</evidence>
<comment type="caution">
    <text evidence="6">The sequence shown here is derived from an EMBL/GenBank/DDBJ whole genome shotgun (WGS) entry which is preliminary data.</text>
</comment>
<dbReference type="EMBL" id="SODP01000001">
    <property type="protein sequence ID" value="TDW76595.1"/>
    <property type="molecule type" value="Genomic_DNA"/>
</dbReference>
<dbReference type="PANTHER" id="PTHR33823:SF4">
    <property type="entry name" value="GENERAL STRESS PROTEIN 16O"/>
    <property type="match status" value="1"/>
</dbReference>
<dbReference type="OrthoDB" id="1121111at2"/>
<evidence type="ECO:0000313" key="7">
    <source>
        <dbReference type="Proteomes" id="UP000295146"/>
    </source>
</evidence>
<evidence type="ECO:0000256" key="3">
    <source>
        <dbReference type="ARBA" id="ARBA00022833"/>
    </source>
</evidence>
<dbReference type="GO" id="GO:0008270">
    <property type="term" value="F:zinc ion binding"/>
    <property type="evidence" value="ECO:0007669"/>
    <property type="project" value="UniProtKB-KW"/>
</dbReference>
<evidence type="ECO:0000256" key="4">
    <source>
        <dbReference type="PROSITE-ProRule" id="PRU00510"/>
    </source>
</evidence>
<dbReference type="InterPro" id="IPR020458">
    <property type="entry name" value="Znf_DskA_TraR_CS"/>
</dbReference>
<keyword evidence="1" id="KW-0479">Metal-binding</keyword>
<gene>
    <name evidence="6" type="ORF">EV653_1752</name>
</gene>
<dbReference type="Pfam" id="PF01258">
    <property type="entry name" value="zf-dskA_traR"/>
    <property type="match status" value="1"/>
</dbReference>
<keyword evidence="7" id="KW-1185">Reference proteome</keyword>
<sequence length="113" mass="12698">MVVSDQAPLGERSLDLAWFRRELEQEREFRLEQLISLSYDADGPCSKAHDEVRAALRAGARRALAEIDAAQFRLTRGTFGTCEICGGQIPAHRLTAIPTTRLCLPCERSRVER</sequence>
<dbReference type="RefSeq" id="WP_134099841.1">
    <property type="nucleotide sequence ID" value="NZ_SODP01000001.1"/>
</dbReference>
<organism evidence="6 7">
    <name type="scientific">Kribbella pratensis</name>
    <dbReference type="NCBI Taxonomy" id="2512112"/>
    <lineage>
        <taxon>Bacteria</taxon>
        <taxon>Bacillati</taxon>
        <taxon>Actinomycetota</taxon>
        <taxon>Actinomycetes</taxon>
        <taxon>Propionibacteriales</taxon>
        <taxon>Kribbellaceae</taxon>
        <taxon>Kribbella</taxon>
    </lineage>
</organism>
<dbReference type="Proteomes" id="UP000295146">
    <property type="component" value="Unassembled WGS sequence"/>
</dbReference>
<dbReference type="PROSITE" id="PS51128">
    <property type="entry name" value="ZF_DKSA_2"/>
    <property type="match status" value="1"/>
</dbReference>
<keyword evidence="2" id="KW-0863">Zinc-finger</keyword>
<proteinExistence type="predicted"/>
<dbReference type="PROSITE" id="PS01102">
    <property type="entry name" value="ZF_DKSA_1"/>
    <property type="match status" value="1"/>
</dbReference>
<dbReference type="AlphaFoldDB" id="A0A4R8CK53"/>
<feature type="domain" description="Zinc finger DksA/TraR C4-type" evidence="5">
    <location>
        <begin position="77"/>
        <end position="109"/>
    </location>
</feature>
<evidence type="ECO:0000259" key="5">
    <source>
        <dbReference type="Pfam" id="PF01258"/>
    </source>
</evidence>
<evidence type="ECO:0000256" key="2">
    <source>
        <dbReference type="ARBA" id="ARBA00022771"/>
    </source>
</evidence>
<reference evidence="6 7" key="1">
    <citation type="submission" date="2019-03" db="EMBL/GenBank/DDBJ databases">
        <title>Genomic Encyclopedia of Type Strains, Phase III (KMG-III): the genomes of soil and plant-associated and newly described type strains.</title>
        <authorList>
            <person name="Whitman W."/>
        </authorList>
    </citation>
    <scope>NUCLEOTIDE SEQUENCE [LARGE SCALE GENOMIC DNA]</scope>
    <source>
        <strain evidence="6 7">VKM Ac-2573</strain>
    </source>
</reference>
<dbReference type="SUPFAM" id="SSF57716">
    <property type="entry name" value="Glucocorticoid receptor-like (DNA-binding domain)"/>
    <property type="match status" value="1"/>
</dbReference>
<keyword evidence="3" id="KW-0862">Zinc</keyword>
<dbReference type="InterPro" id="IPR000962">
    <property type="entry name" value="Znf_DskA_TraR"/>
</dbReference>
<name>A0A4R8CK53_9ACTN</name>
<dbReference type="Gene3D" id="1.20.120.910">
    <property type="entry name" value="DksA, coiled-coil domain"/>
    <property type="match status" value="1"/>
</dbReference>
<accession>A0A4R8CK53</accession>
<evidence type="ECO:0000256" key="1">
    <source>
        <dbReference type="ARBA" id="ARBA00022723"/>
    </source>
</evidence>